<reference evidence="1 2" key="1">
    <citation type="journal article" date="2019" name="Sci. Rep.">
        <title>Orb-weaving spider Araneus ventricosus genome elucidates the spidroin gene catalogue.</title>
        <authorList>
            <person name="Kono N."/>
            <person name="Nakamura H."/>
            <person name="Ohtoshi R."/>
            <person name="Moran D.A.P."/>
            <person name="Shinohara A."/>
            <person name="Yoshida Y."/>
            <person name="Fujiwara M."/>
            <person name="Mori M."/>
            <person name="Tomita M."/>
            <person name="Arakawa K."/>
        </authorList>
    </citation>
    <scope>NUCLEOTIDE SEQUENCE [LARGE SCALE GENOMIC DNA]</scope>
</reference>
<feature type="non-terminal residue" evidence="1">
    <location>
        <position position="1"/>
    </location>
</feature>
<proteinExistence type="predicted"/>
<sequence>RTVLLTEGCTCEYNQDVPQSSSSVPGLWFLVINELLVEASKKFARCEDMKIQAYADDI</sequence>
<evidence type="ECO:0000313" key="2">
    <source>
        <dbReference type="Proteomes" id="UP000499080"/>
    </source>
</evidence>
<gene>
    <name evidence="1" type="ORF">AVEN_102664_1</name>
</gene>
<accession>A0A4Y2WB03</accession>
<evidence type="ECO:0008006" key="3">
    <source>
        <dbReference type="Google" id="ProtNLM"/>
    </source>
</evidence>
<dbReference type="Proteomes" id="UP000499080">
    <property type="component" value="Unassembled WGS sequence"/>
</dbReference>
<dbReference type="AlphaFoldDB" id="A0A4Y2WB03"/>
<organism evidence="1 2">
    <name type="scientific">Araneus ventricosus</name>
    <name type="common">Orbweaver spider</name>
    <name type="synonym">Epeira ventricosa</name>
    <dbReference type="NCBI Taxonomy" id="182803"/>
    <lineage>
        <taxon>Eukaryota</taxon>
        <taxon>Metazoa</taxon>
        <taxon>Ecdysozoa</taxon>
        <taxon>Arthropoda</taxon>
        <taxon>Chelicerata</taxon>
        <taxon>Arachnida</taxon>
        <taxon>Araneae</taxon>
        <taxon>Araneomorphae</taxon>
        <taxon>Entelegynae</taxon>
        <taxon>Araneoidea</taxon>
        <taxon>Araneidae</taxon>
        <taxon>Araneus</taxon>
    </lineage>
</organism>
<keyword evidence="2" id="KW-1185">Reference proteome</keyword>
<protein>
    <recommendedName>
        <fullName evidence="3">Reverse transcriptase domain-containing protein</fullName>
    </recommendedName>
</protein>
<comment type="caution">
    <text evidence="1">The sequence shown here is derived from an EMBL/GenBank/DDBJ whole genome shotgun (WGS) entry which is preliminary data.</text>
</comment>
<name>A0A4Y2WB03_ARAVE</name>
<dbReference type="EMBL" id="BGPR01058141">
    <property type="protein sequence ID" value="GBO34339.1"/>
    <property type="molecule type" value="Genomic_DNA"/>
</dbReference>
<evidence type="ECO:0000313" key="1">
    <source>
        <dbReference type="EMBL" id="GBO34339.1"/>
    </source>
</evidence>